<dbReference type="AlphaFoldDB" id="A0A914HFU5"/>
<evidence type="ECO:0000313" key="3">
    <source>
        <dbReference type="WBParaSite" id="Gr19_v10_g16576.t1"/>
    </source>
</evidence>
<name>A0A914HFU5_GLORO</name>
<dbReference type="Proteomes" id="UP000887572">
    <property type="component" value="Unplaced"/>
</dbReference>
<keyword evidence="1" id="KW-0732">Signal</keyword>
<dbReference type="Pfam" id="PF04870">
    <property type="entry name" value="Moulting_cycle"/>
    <property type="match status" value="1"/>
</dbReference>
<protein>
    <submittedName>
        <fullName evidence="3">Uncharacterized protein</fullName>
    </submittedName>
</protein>
<dbReference type="InterPro" id="IPR006954">
    <property type="entry name" value="Mlt-10-like"/>
</dbReference>
<feature type="chain" id="PRO_5037502176" evidence="1">
    <location>
        <begin position="20"/>
        <end position="344"/>
    </location>
</feature>
<keyword evidence="2" id="KW-1185">Reference proteome</keyword>
<organism evidence="2 3">
    <name type="scientific">Globodera rostochiensis</name>
    <name type="common">Golden nematode worm</name>
    <name type="synonym">Heterodera rostochiensis</name>
    <dbReference type="NCBI Taxonomy" id="31243"/>
    <lineage>
        <taxon>Eukaryota</taxon>
        <taxon>Metazoa</taxon>
        <taxon>Ecdysozoa</taxon>
        <taxon>Nematoda</taxon>
        <taxon>Chromadorea</taxon>
        <taxon>Rhabditida</taxon>
        <taxon>Tylenchina</taxon>
        <taxon>Tylenchomorpha</taxon>
        <taxon>Tylenchoidea</taxon>
        <taxon>Heteroderidae</taxon>
        <taxon>Heteroderinae</taxon>
        <taxon>Globodera</taxon>
    </lineage>
</organism>
<evidence type="ECO:0000313" key="2">
    <source>
        <dbReference type="Proteomes" id="UP000887572"/>
    </source>
</evidence>
<sequence length="344" mass="39480">MAFALLPLFVVTFIQFGHSRMPVPNEFELNPPKIELLLRRTALMALLRAKANAMLETVPLVDKVLFRQCVIESNALSPVKLAKCLAKLIQLRDQLQRQNEWEEKLVESSSDAAPEGKEGRNDFFQSSLITKRKLARIRHFFALWRRWKGRRLAELKMKNRRITLGLGGATDKRKPDEVEAVRHKAVRRDTVRRNTATLLLNDDNLRNLQELERYTRVFDKARRSIAQINAHNTELISRFDPSARVRSAMPDGPPALLDLQHQIERFFNSLGIDKISLLSPRFFSLFPSSQRRRPNLLSPDLFSFHNNSASPLSIPSLLSSVHLSERESAAWLELLMNITGSARM</sequence>
<accession>A0A914HFU5</accession>
<dbReference type="WBParaSite" id="Gr19_v10_g16576.t1">
    <property type="protein sequence ID" value="Gr19_v10_g16576.t1"/>
    <property type="gene ID" value="Gr19_v10_g16576"/>
</dbReference>
<proteinExistence type="predicted"/>
<evidence type="ECO:0000256" key="1">
    <source>
        <dbReference type="SAM" id="SignalP"/>
    </source>
</evidence>
<reference evidence="3" key="1">
    <citation type="submission" date="2022-11" db="UniProtKB">
        <authorList>
            <consortium name="WormBaseParasite"/>
        </authorList>
    </citation>
    <scope>IDENTIFICATION</scope>
</reference>
<feature type="signal peptide" evidence="1">
    <location>
        <begin position="1"/>
        <end position="19"/>
    </location>
</feature>